<dbReference type="InterPro" id="IPR010982">
    <property type="entry name" value="Lambda_DNA-bd_dom_sf"/>
</dbReference>
<feature type="domain" description="HTH cro/C1-type" evidence="5">
    <location>
        <begin position="3"/>
        <end position="25"/>
    </location>
</feature>
<name>A0A2P6MK08_ALKUR</name>
<dbReference type="EMBL" id="PVNS01000003">
    <property type="protein sequence ID" value="PRO66591.1"/>
    <property type="molecule type" value="Genomic_DNA"/>
</dbReference>
<dbReference type="PROSITE" id="PS50943">
    <property type="entry name" value="HTH_CROC1"/>
    <property type="match status" value="1"/>
</dbReference>
<keyword evidence="3" id="KW-0804">Transcription</keyword>
<organism evidence="6 7">
    <name type="scientific">Alkalicoccus urumqiensis</name>
    <name type="common">Bacillus urumqiensis</name>
    <dbReference type="NCBI Taxonomy" id="1548213"/>
    <lineage>
        <taxon>Bacteria</taxon>
        <taxon>Bacillati</taxon>
        <taxon>Bacillota</taxon>
        <taxon>Bacilli</taxon>
        <taxon>Bacillales</taxon>
        <taxon>Bacillaceae</taxon>
        <taxon>Alkalicoccus</taxon>
    </lineage>
</organism>
<dbReference type="Pfam" id="PF13377">
    <property type="entry name" value="Peripla_BP_3"/>
    <property type="match status" value="1"/>
</dbReference>
<evidence type="ECO:0000256" key="3">
    <source>
        <dbReference type="ARBA" id="ARBA00023163"/>
    </source>
</evidence>
<evidence type="ECO:0000313" key="7">
    <source>
        <dbReference type="Proteomes" id="UP000243650"/>
    </source>
</evidence>
<dbReference type="Gene3D" id="1.10.260.40">
    <property type="entry name" value="lambda repressor-like DNA-binding domains"/>
    <property type="match status" value="1"/>
</dbReference>
<dbReference type="InterPro" id="IPR001387">
    <property type="entry name" value="Cro/C1-type_HTH"/>
</dbReference>
<dbReference type="SUPFAM" id="SSF47413">
    <property type="entry name" value="lambda repressor-like DNA-binding domains"/>
    <property type="match status" value="1"/>
</dbReference>
<dbReference type="GO" id="GO:0000976">
    <property type="term" value="F:transcription cis-regulatory region binding"/>
    <property type="evidence" value="ECO:0007669"/>
    <property type="project" value="TreeGrafter"/>
</dbReference>
<dbReference type="RefSeq" id="WP_105958227.1">
    <property type="nucleotide sequence ID" value="NZ_PVNS01000003.1"/>
</dbReference>
<sequence length="342" mass="38193">MSMTIKEIAKLAGVSQATVSKIINNYDDVGAKTKERVLAIMKEHGYRPSYAAQSLAKKVTRVIGVIYAGKINANFNHPFFVEVVSAFKKAMGLEGYDLLFFSNEQFHQEDEDYLARCQHYRVDGCIVIGGEEVEPSVYDVDKSDIPCIGVDIRLSGPKSAYIMTDNLQIGTLAAEQFYMNGSRRLGFIGGGSASHISNERLEGFQQTARSYRLEMRKEWTVQGDFFEESGFEAMKELLQNDELPNAVFAVSDLMAIGAMRAVKESERVRIEEMAVIGCDDIIAARHVEPPLTTVRQDKEKIGRMAAYMLNDMIHGRIEGTGVKLDPELIVRSSCGSKRRYVT</sequence>
<comment type="caution">
    <text evidence="6">The sequence shown here is derived from an EMBL/GenBank/DDBJ whole genome shotgun (WGS) entry which is preliminary data.</text>
</comment>
<keyword evidence="7" id="KW-1185">Reference proteome</keyword>
<dbReference type="AlphaFoldDB" id="A0A2P6MK08"/>
<dbReference type="CDD" id="cd01392">
    <property type="entry name" value="HTH_LacI"/>
    <property type="match status" value="1"/>
</dbReference>
<dbReference type="PROSITE" id="PS50932">
    <property type="entry name" value="HTH_LACI_2"/>
    <property type="match status" value="1"/>
</dbReference>
<dbReference type="GO" id="GO:0003700">
    <property type="term" value="F:DNA-binding transcription factor activity"/>
    <property type="evidence" value="ECO:0007669"/>
    <property type="project" value="TreeGrafter"/>
</dbReference>
<dbReference type="PANTHER" id="PTHR30146:SF109">
    <property type="entry name" value="HTH-TYPE TRANSCRIPTIONAL REGULATOR GALS"/>
    <property type="match status" value="1"/>
</dbReference>
<feature type="domain" description="HTH lacI-type" evidence="4">
    <location>
        <begin position="3"/>
        <end position="57"/>
    </location>
</feature>
<dbReference type="Proteomes" id="UP000243650">
    <property type="component" value="Unassembled WGS sequence"/>
</dbReference>
<accession>A0A2P6MK08</accession>
<dbReference type="InterPro" id="IPR046335">
    <property type="entry name" value="LacI/GalR-like_sensor"/>
</dbReference>
<evidence type="ECO:0000259" key="5">
    <source>
        <dbReference type="PROSITE" id="PS50943"/>
    </source>
</evidence>
<dbReference type="SMART" id="SM00354">
    <property type="entry name" value="HTH_LACI"/>
    <property type="match status" value="1"/>
</dbReference>
<reference evidence="6 7" key="1">
    <citation type="submission" date="2018-03" db="EMBL/GenBank/DDBJ databases">
        <title>Bacillus urumqiensis sp. nov., a moderately haloalkaliphilic bacterium isolated from a salt lake.</title>
        <authorList>
            <person name="Zhao B."/>
            <person name="Liao Z."/>
        </authorList>
    </citation>
    <scope>NUCLEOTIDE SEQUENCE [LARGE SCALE GENOMIC DNA]</scope>
    <source>
        <strain evidence="6 7">BZ-SZ-XJ18</strain>
    </source>
</reference>
<evidence type="ECO:0000313" key="6">
    <source>
        <dbReference type="EMBL" id="PRO66591.1"/>
    </source>
</evidence>
<gene>
    <name evidence="6" type="ORF">C6I21_04405</name>
</gene>
<dbReference type="Gene3D" id="3.40.50.2300">
    <property type="match status" value="2"/>
</dbReference>
<evidence type="ECO:0000259" key="4">
    <source>
        <dbReference type="PROSITE" id="PS50932"/>
    </source>
</evidence>
<keyword evidence="1" id="KW-0805">Transcription regulation</keyword>
<dbReference type="CDD" id="cd06267">
    <property type="entry name" value="PBP1_LacI_sugar_binding-like"/>
    <property type="match status" value="1"/>
</dbReference>
<dbReference type="PANTHER" id="PTHR30146">
    <property type="entry name" value="LACI-RELATED TRANSCRIPTIONAL REPRESSOR"/>
    <property type="match status" value="1"/>
</dbReference>
<evidence type="ECO:0000256" key="1">
    <source>
        <dbReference type="ARBA" id="ARBA00023015"/>
    </source>
</evidence>
<dbReference type="PRINTS" id="PR00036">
    <property type="entry name" value="HTHLACI"/>
</dbReference>
<proteinExistence type="predicted"/>
<evidence type="ECO:0000256" key="2">
    <source>
        <dbReference type="ARBA" id="ARBA00023125"/>
    </source>
</evidence>
<protein>
    <submittedName>
        <fullName evidence="6">LacI family transcriptional regulator</fullName>
    </submittedName>
</protein>
<dbReference type="Pfam" id="PF00356">
    <property type="entry name" value="LacI"/>
    <property type="match status" value="1"/>
</dbReference>
<dbReference type="InterPro" id="IPR028082">
    <property type="entry name" value="Peripla_BP_I"/>
</dbReference>
<keyword evidence="2" id="KW-0238">DNA-binding</keyword>
<dbReference type="InterPro" id="IPR000843">
    <property type="entry name" value="HTH_LacI"/>
</dbReference>
<dbReference type="OrthoDB" id="9775106at2"/>
<dbReference type="PROSITE" id="PS00356">
    <property type="entry name" value="HTH_LACI_1"/>
    <property type="match status" value="1"/>
</dbReference>
<dbReference type="SUPFAM" id="SSF53822">
    <property type="entry name" value="Periplasmic binding protein-like I"/>
    <property type="match status" value="1"/>
</dbReference>